<accession>A0A9J6C5R4</accession>
<feature type="compositionally biased region" description="Polar residues" evidence="1">
    <location>
        <begin position="273"/>
        <end position="282"/>
    </location>
</feature>
<dbReference type="OrthoDB" id="6337960at2759"/>
<dbReference type="InterPro" id="IPR038832">
    <property type="entry name" value="CDCA3"/>
</dbReference>
<sequence>MGNLVTKVTTNSVELNESIVSDIVIYEKQQIQVKKEKQVTPTASQTKAGLFKSMFLGPIDPRSPSTFITRTPIQIFRSVSSSKFNHQELLNESLNESVEIDILTAEEQESLESNQDLVDAIKVKRNEEATEEQENQEQDDEQNKLPDPRSPTTEIVRTPIYCEDVKKAETNLIKKITDKMIATKISHEQKNQTNITTTPTGITKKKSKTTQKNLIYKDDENENVDRFSTPPKKSTFKDTERTPLSCVANKSKIPTKPQMTSTPKGSKIPISMSREQNQSSSRIPRRIE</sequence>
<evidence type="ECO:0000313" key="3">
    <source>
        <dbReference type="Proteomes" id="UP001107558"/>
    </source>
</evidence>
<evidence type="ECO:0000256" key="1">
    <source>
        <dbReference type="SAM" id="MobiDB-lite"/>
    </source>
</evidence>
<evidence type="ECO:0000313" key="2">
    <source>
        <dbReference type="EMBL" id="KAG5677176.1"/>
    </source>
</evidence>
<protein>
    <submittedName>
        <fullName evidence="2">Uncharacterized protein</fullName>
    </submittedName>
</protein>
<comment type="caution">
    <text evidence="2">The sequence shown here is derived from an EMBL/GenBank/DDBJ whole genome shotgun (WGS) entry which is preliminary data.</text>
</comment>
<organism evidence="2 3">
    <name type="scientific">Polypedilum vanderplanki</name>
    <name type="common">Sleeping chironomid midge</name>
    <dbReference type="NCBI Taxonomy" id="319348"/>
    <lineage>
        <taxon>Eukaryota</taxon>
        <taxon>Metazoa</taxon>
        <taxon>Ecdysozoa</taxon>
        <taxon>Arthropoda</taxon>
        <taxon>Hexapoda</taxon>
        <taxon>Insecta</taxon>
        <taxon>Pterygota</taxon>
        <taxon>Neoptera</taxon>
        <taxon>Endopterygota</taxon>
        <taxon>Diptera</taxon>
        <taxon>Nematocera</taxon>
        <taxon>Chironomoidea</taxon>
        <taxon>Chironomidae</taxon>
        <taxon>Chironominae</taxon>
        <taxon>Polypedilum</taxon>
        <taxon>Polypedilum</taxon>
    </lineage>
</organism>
<dbReference type="PANTHER" id="PTHR34756">
    <property type="entry name" value="CELL DIVISION CYCLE-ASSOCIATED PROTEIN 3"/>
    <property type="match status" value="1"/>
</dbReference>
<dbReference type="Proteomes" id="UP001107558">
    <property type="component" value="Chromosome 2"/>
</dbReference>
<dbReference type="EMBL" id="JADBJN010000002">
    <property type="protein sequence ID" value="KAG5677176.1"/>
    <property type="molecule type" value="Genomic_DNA"/>
</dbReference>
<proteinExistence type="predicted"/>
<name>A0A9J6C5R4_POLVA</name>
<reference evidence="2" key="1">
    <citation type="submission" date="2021-03" db="EMBL/GenBank/DDBJ databases">
        <title>Chromosome level genome of the anhydrobiotic midge Polypedilum vanderplanki.</title>
        <authorList>
            <person name="Yoshida Y."/>
            <person name="Kikawada T."/>
            <person name="Gusev O."/>
        </authorList>
    </citation>
    <scope>NUCLEOTIDE SEQUENCE</scope>
    <source>
        <strain evidence="2">NIAS01</strain>
        <tissue evidence="2">Whole body or cell culture</tissue>
    </source>
</reference>
<dbReference type="AlphaFoldDB" id="A0A9J6C5R4"/>
<feature type="region of interest" description="Disordered" evidence="1">
    <location>
        <begin position="222"/>
        <end position="288"/>
    </location>
</feature>
<feature type="region of interest" description="Disordered" evidence="1">
    <location>
        <begin position="127"/>
        <end position="154"/>
    </location>
</feature>
<feature type="compositionally biased region" description="Acidic residues" evidence="1">
    <location>
        <begin position="129"/>
        <end position="140"/>
    </location>
</feature>
<dbReference type="PANTHER" id="PTHR34756:SF1">
    <property type="entry name" value="CELL DIVISION CYCLE-ASSOCIATED PROTEIN 3"/>
    <property type="match status" value="1"/>
</dbReference>
<gene>
    <name evidence="2" type="ORF">PVAND_006957</name>
</gene>
<keyword evidence="3" id="KW-1185">Reference proteome</keyword>